<name>A0A0L0NZZ8_CANAR</name>
<dbReference type="AlphaFoldDB" id="A0A0L0NZZ8"/>
<dbReference type="EMBL" id="LGST01000021">
    <property type="protein sequence ID" value="KND99747.1"/>
    <property type="molecule type" value="Genomic_DNA"/>
</dbReference>
<evidence type="ECO:0000313" key="1">
    <source>
        <dbReference type="EMBL" id="KND99747.1"/>
    </source>
</evidence>
<comment type="caution">
    <text evidence="1">The sequence shown here is derived from an EMBL/GenBank/DDBJ whole genome shotgun (WGS) entry which is preliminary data.</text>
</comment>
<gene>
    <name evidence="1" type="ORF">QG37_03160</name>
</gene>
<evidence type="ECO:0000313" key="2">
    <source>
        <dbReference type="Proteomes" id="UP000037122"/>
    </source>
</evidence>
<dbReference type="Proteomes" id="UP000037122">
    <property type="component" value="Unassembled WGS sequence"/>
</dbReference>
<proteinExistence type="predicted"/>
<sequence length="60" mass="6866">MALKCAKGASVIGYVNEYSMTRGDLKVNSMGWFVFCDCRNIQLKLHSKNELQIRFHDGIK</sequence>
<reference evidence="2" key="1">
    <citation type="journal article" date="2015" name="BMC Genomics">
        <title>Draft genome of a commonly misdiagnosed multidrug resistant pathogen Candida auris.</title>
        <authorList>
            <person name="Chatterjee S."/>
            <person name="Alampalli S.V."/>
            <person name="Nageshan R.K."/>
            <person name="Chettiar S.T."/>
            <person name="Joshi S."/>
            <person name="Tatu U.S."/>
        </authorList>
    </citation>
    <scope>NUCLEOTIDE SEQUENCE [LARGE SCALE GENOMIC DNA]</scope>
    <source>
        <strain evidence="2">6684</strain>
    </source>
</reference>
<dbReference type="VEuPathDB" id="FungiDB:QG37_03160"/>
<protein>
    <submittedName>
        <fullName evidence="1">Uncharacterized protein</fullName>
    </submittedName>
</protein>
<organism evidence="1 2">
    <name type="scientific">Candidozyma auris</name>
    <name type="common">Yeast</name>
    <name type="synonym">Candida auris</name>
    <dbReference type="NCBI Taxonomy" id="498019"/>
    <lineage>
        <taxon>Eukaryota</taxon>
        <taxon>Fungi</taxon>
        <taxon>Dikarya</taxon>
        <taxon>Ascomycota</taxon>
        <taxon>Saccharomycotina</taxon>
        <taxon>Pichiomycetes</taxon>
        <taxon>Metschnikowiaceae</taxon>
        <taxon>Candidozyma</taxon>
    </lineage>
</organism>
<accession>A0A0L0NZZ8</accession>